<dbReference type="OrthoDB" id="9777645at2"/>
<dbReference type="SUPFAM" id="SSF52540">
    <property type="entry name" value="P-loop containing nucleoside triphosphate hydrolases"/>
    <property type="match status" value="1"/>
</dbReference>
<dbReference type="AlphaFoldDB" id="A0A2Z3H2G9"/>
<keyword evidence="2" id="KW-1185">Reference proteome</keyword>
<evidence type="ECO:0000313" key="1">
    <source>
        <dbReference type="EMBL" id="AWM39051.1"/>
    </source>
</evidence>
<protein>
    <recommendedName>
        <fullName evidence="3">YcjX family protein</fullName>
    </recommendedName>
</protein>
<name>A0A2Z3H2G9_9BACT</name>
<reference evidence="1 2" key="1">
    <citation type="submission" date="2018-01" db="EMBL/GenBank/DDBJ databases">
        <title>G. obscuriglobus.</title>
        <authorList>
            <person name="Franke J."/>
            <person name="Blomberg W."/>
            <person name="Selmecki A."/>
        </authorList>
    </citation>
    <scope>NUCLEOTIDE SEQUENCE [LARGE SCALE GENOMIC DNA]</scope>
    <source>
        <strain evidence="1 2">DSM 5831</strain>
    </source>
</reference>
<dbReference type="Proteomes" id="UP000245802">
    <property type="component" value="Chromosome"/>
</dbReference>
<gene>
    <name evidence="1" type="ORF">C1280_20075</name>
</gene>
<evidence type="ECO:0008006" key="3">
    <source>
        <dbReference type="Google" id="ProtNLM"/>
    </source>
</evidence>
<dbReference type="EMBL" id="CP025958">
    <property type="protein sequence ID" value="AWM39051.1"/>
    <property type="molecule type" value="Genomic_DNA"/>
</dbReference>
<sequence length="459" mass="51170">MSIFRGIKTTEARVGVVGLYNSGKTVLLTSLINHLQDHDPDRFPLGKPGTQLRKFTVKESDDGWVPFNYSGHRDALVNAGRWPAKSTDRSQFVCQFERSDWTFSDCLLKLYDLPGERIADAAMLGRDFTGWSERVLNLITNDTAYRDCSAAFLDALKNPQVTAKEILAAYRLALANLILRYKPLISPSTFLLDTKGQAARPMAPEALAEARFCGLDADSQFCPLPAALRRGGTALFEQFSSHYERYVEQVVVPTVAAFRSCTALVVLVDVTMLLAGGVGMYDDNRQIVRDLFDVLEPGENTVFGPLARGLSKVFLPHSWRPGWITRVAFVAPKLDLVHPLDRDRMQLLTRRMVERFATDRDGLRSQFFNVSSVVSTKALAAEPGGPRVLVGTPLRGADGRKVPPGAEQRFTSSELPNDWPSEWPAGQYTFPEVYPRVPTRKDYPPDQVNLDKLATFIID</sequence>
<dbReference type="Pfam" id="PF04317">
    <property type="entry name" value="DUF463"/>
    <property type="match status" value="1"/>
</dbReference>
<accession>A0A2Z3H2G9</accession>
<dbReference type="InterPro" id="IPR027417">
    <property type="entry name" value="P-loop_NTPase"/>
</dbReference>
<organism evidence="1 2">
    <name type="scientific">Gemmata obscuriglobus</name>
    <dbReference type="NCBI Taxonomy" id="114"/>
    <lineage>
        <taxon>Bacteria</taxon>
        <taxon>Pseudomonadati</taxon>
        <taxon>Planctomycetota</taxon>
        <taxon>Planctomycetia</taxon>
        <taxon>Gemmatales</taxon>
        <taxon>Gemmataceae</taxon>
        <taxon>Gemmata</taxon>
    </lineage>
</organism>
<dbReference type="InterPro" id="IPR007413">
    <property type="entry name" value="YcjX-like"/>
</dbReference>
<dbReference type="RefSeq" id="WP_010037869.1">
    <property type="nucleotide sequence ID" value="NZ_CP025958.1"/>
</dbReference>
<dbReference type="KEGG" id="gog:C1280_20075"/>
<proteinExistence type="predicted"/>
<dbReference type="PANTHER" id="PTHR38605">
    <property type="entry name" value="ATPASE-RELATED"/>
    <property type="match status" value="1"/>
</dbReference>
<dbReference type="PANTHER" id="PTHR38605:SF1">
    <property type="entry name" value="ATPASE"/>
    <property type="match status" value="1"/>
</dbReference>
<evidence type="ECO:0000313" key="2">
    <source>
        <dbReference type="Proteomes" id="UP000245802"/>
    </source>
</evidence>